<reference evidence="4 5" key="1">
    <citation type="submission" date="2022-04" db="EMBL/GenBank/DDBJ databases">
        <title>Positive selection, recombination, and allopatry shape intraspecific diversity of widespread and dominant cyanobacteria.</title>
        <authorList>
            <person name="Wei J."/>
            <person name="Shu W."/>
            <person name="Hu C."/>
        </authorList>
    </citation>
    <scope>NUCLEOTIDE SEQUENCE [LARGE SCALE GENOMIC DNA]</scope>
    <source>
        <strain evidence="4 5">AS-A4</strain>
    </source>
</reference>
<keyword evidence="3" id="KW-0812">Transmembrane</keyword>
<evidence type="ECO:0000256" key="2">
    <source>
        <dbReference type="SAM" id="MobiDB-lite"/>
    </source>
</evidence>
<keyword evidence="1" id="KW-0175">Coiled coil</keyword>
<proteinExistence type="predicted"/>
<name>A0ABV0KDC6_9CYAN</name>
<sequence>MTSRINAKQPLRKAQTASSPKTPANPHSPSVPISLYREVATELKATQVKMESLTQQNQQLTHQNQQLRLEIERVVQSALQLRQVADAHLPTPTLPASPSSLQGLELHFQNPPAAPPHGTDAIASDQIDPRSAAPKSLFTEQEAKPRHGSKTERNAEKMGGWWLAIVICFIVVTAFGTGFLIVRPLLPSR</sequence>
<feature type="compositionally biased region" description="Polar residues" evidence="2">
    <location>
        <begin position="15"/>
        <end position="28"/>
    </location>
</feature>
<dbReference type="EMBL" id="JAMPLM010000001">
    <property type="protein sequence ID" value="MEP1057236.1"/>
    <property type="molecule type" value="Genomic_DNA"/>
</dbReference>
<comment type="caution">
    <text evidence="4">The sequence shown here is derived from an EMBL/GenBank/DDBJ whole genome shotgun (WGS) entry which is preliminary data.</text>
</comment>
<dbReference type="RefSeq" id="WP_190454199.1">
    <property type="nucleotide sequence ID" value="NZ_JAMPLM010000001.1"/>
</dbReference>
<gene>
    <name evidence="4" type="ORF">NDI38_02225</name>
</gene>
<organism evidence="4 5">
    <name type="scientific">Stenomitos frigidus AS-A4</name>
    <dbReference type="NCBI Taxonomy" id="2933935"/>
    <lineage>
        <taxon>Bacteria</taxon>
        <taxon>Bacillati</taxon>
        <taxon>Cyanobacteriota</taxon>
        <taxon>Cyanophyceae</taxon>
        <taxon>Leptolyngbyales</taxon>
        <taxon>Leptolyngbyaceae</taxon>
        <taxon>Stenomitos</taxon>
    </lineage>
</organism>
<feature type="transmembrane region" description="Helical" evidence="3">
    <location>
        <begin position="160"/>
        <end position="182"/>
    </location>
</feature>
<keyword evidence="3" id="KW-0472">Membrane</keyword>
<dbReference type="Proteomes" id="UP001476950">
    <property type="component" value="Unassembled WGS sequence"/>
</dbReference>
<evidence type="ECO:0000313" key="4">
    <source>
        <dbReference type="EMBL" id="MEP1057236.1"/>
    </source>
</evidence>
<evidence type="ECO:0000256" key="1">
    <source>
        <dbReference type="SAM" id="Coils"/>
    </source>
</evidence>
<keyword evidence="3" id="KW-1133">Transmembrane helix</keyword>
<evidence type="ECO:0000256" key="3">
    <source>
        <dbReference type="SAM" id="Phobius"/>
    </source>
</evidence>
<feature type="region of interest" description="Disordered" evidence="2">
    <location>
        <begin position="1"/>
        <end position="33"/>
    </location>
</feature>
<protein>
    <submittedName>
        <fullName evidence="4">Uncharacterized protein</fullName>
    </submittedName>
</protein>
<accession>A0ABV0KDC6</accession>
<evidence type="ECO:0000313" key="5">
    <source>
        <dbReference type="Proteomes" id="UP001476950"/>
    </source>
</evidence>
<feature type="coiled-coil region" evidence="1">
    <location>
        <begin position="36"/>
        <end position="77"/>
    </location>
</feature>
<keyword evidence="5" id="KW-1185">Reference proteome</keyword>